<proteinExistence type="predicted"/>
<dbReference type="AlphaFoldDB" id="A0A1Y2B866"/>
<feature type="compositionally biased region" description="Polar residues" evidence="1">
    <location>
        <begin position="11"/>
        <end position="32"/>
    </location>
</feature>
<keyword evidence="4" id="KW-1185">Reference proteome</keyword>
<sequence>MQLRLPRFFNRNRSQEAISSGNQNSNSVPLYTSSESSPSLNQPPSSSQVVVLTGDNQGLSSLVPLLTKASLASNQSPGQSPIALAAEPDSFNTAFTSQCNYETYSESQSIDLMHLPNELLIKISLHAGFLSALNLMKTCSRFETLLDDPRSWSDYSLAGSSDDLVESEVTVCTKLHTFDHLVFGLWDSIDGETSVYFEHFTFNEQYDYLGGVNMGVSRTGVVRSEFFEHKETLPCYQRALVDAVAAGVLPGTAPHGDPPAGAKIDHQCVECSRYDQRRVLKSIFVFDEVPYNPRWGKEGFSWVYAYPDGRRRVKIRVTPYEGVVGYNGGGRDLPSVWIKKVNVNGNVLEQEEWELWQRLVMRRKY</sequence>
<name>A0A1Y2B866_9FUNG</name>
<feature type="compositionally biased region" description="Low complexity" evidence="1">
    <location>
        <begin position="33"/>
        <end position="47"/>
    </location>
</feature>
<gene>
    <name evidence="3" type="ORF">BCR33DRAFT_724336</name>
</gene>
<evidence type="ECO:0000313" key="3">
    <source>
        <dbReference type="EMBL" id="ORY30295.1"/>
    </source>
</evidence>
<evidence type="ECO:0000313" key="4">
    <source>
        <dbReference type="Proteomes" id="UP000193642"/>
    </source>
</evidence>
<reference evidence="3 4" key="1">
    <citation type="submission" date="2016-07" db="EMBL/GenBank/DDBJ databases">
        <title>Pervasive Adenine N6-methylation of Active Genes in Fungi.</title>
        <authorList>
            <consortium name="DOE Joint Genome Institute"/>
            <person name="Mondo S.J."/>
            <person name="Dannebaum R.O."/>
            <person name="Kuo R.C."/>
            <person name="Labutti K."/>
            <person name="Haridas S."/>
            <person name="Kuo A."/>
            <person name="Salamov A."/>
            <person name="Ahrendt S.R."/>
            <person name="Lipzen A."/>
            <person name="Sullivan W."/>
            <person name="Andreopoulos W.B."/>
            <person name="Clum A."/>
            <person name="Lindquist E."/>
            <person name="Daum C."/>
            <person name="Ramamoorthy G.K."/>
            <person name="Gryganskyi A."/>
            <person name="Culley D."/>
            <person name="Magnuson J.K."/>
            <person name="James T.Y."/>
            <person name="O'Malley M.A."/>
            <person name="Stajich J.E."/>
            <person name="Spatafora J.W."/>
            <person name="Visel A."/>
            <person name="Grigoriev I.V."/>
        </authorList>
    </citation>
    <scope>NUCLEOTIDE SEQUENCE [LARGE SCALE GENOMIC DNA]</scope>
    <source>
        <strain evidence="3 4">JEL800</strain>
    </source>
</reference>
<comment type="caution">
    <text evidence="3">The sequence shown here is derived from an EMBL/GenBank/DDBJ whole genome shotgun (WGS) entry which is preliminary data.</text>
</comment>
<feature type="region of interest" description="Disordered" evidence="1">
    <location>
        <begin position="1"/>
        <end position="48"/>
    </location>
</feature>
<dbReference type="SUPFAM" id="SSF81383">
    <property type="entry name" value="F-box domain"/>
    <property type="match status" value="1"/>
</dbReference>
<protein>
    <recommendedName>
        <fullName evidence="2">F-box domain-containing protein</fullName>
    </recommendedName>
</protein>
<dbReference type="EMBL" id="MCGO01000083">
    <property type="protein sequence ID" value="ORY30295.1"/>
    <property type="molecule type" value="Genomic_DNA"/>
</dbReference>
<dbReference type="InterPro" id="IPR001810">
    <property type="entry name" value="F-box_dom"/>
</dbReference>
<evidence type="ECO:0000256" key="1">
    <source>
        <dbReference type="SAM" id="MobiDB-lite"/>
    </source>
</evidence>
<dbReference type="Proteomes" id="UP000193642">
    <property type="component" value="Unassembled WGS sequence"/>
</dbReference>
<accession>A0A1Y2B866</accession>
<dbReference type="Pfam" id="PF00646">
    <property type="entry name" value="F-box"/>
    <property type="match status" value="1"/>
</dbReference>
<feature type="domain" description="F-box" evidence="2">
    <location>
        <begin position="109"/>
        <end position="155"/>
    </location>
</feature>
<dbReference type="PROSITE" id="PS50181">
    <property type="entry name" value="FBOX"/>
    <property type="match status" value="1"/>
</dbReference>
<dbReference type="SMART" id="SM00256">
    <property type="entry name" value="FBOX"/>
    <property type="match status" value="1"/>
</dbReference>
<dbReference type="OrthoDB" id="2133048at2759"/>
<evidence type="ECO:0000259" key="2">
    <source>
        <dbReference type="PROSITE" id="PS50181"/>
    </source>
</evidence>
<organism evidence="3 4">
    <name type="scientific">Rhizoclosmatium globosum</name>
    <dbReference type="NCBI Taxonomy" id="329046"/>
    <lineage>
        <taxon>Eukaryota</taxon>
        <taxon>Fungi</taxon>
        <taxon>Fungi incertae sedis</taxon>
        <taxon>Chytridiomycota</taxon>
        <taxon>Chytridiomycota incertae sedis</taxon>
        <taxon>Chytridiomycetes</taxon>
        <taxon>Chytridiales</taxon>
        <taxon>Chytriomycetaceae</taxon>
        <taxon>Rhizoclosmatium</taxon>
    </lineage>
</organism>
<dbReference type="InterPro" id="IPR036047">
    <property type="entry name" value="F-box-like_dom_sf"/>
</dbReference>